<feature type="domain" description="FAD-binding PCMH-type" evidence="6">
    <location>
        <begin position="33"/>
        <end position="212"/>
    </location>
</feature>
<keyword evidence="4" id="KW-0274">FAD</keyword>
<dbReference type="GO" id="GO:0022904">
    <property type="term" value="P:respiratory electron transport chain"/>
    <property type="evidence" value="ECO:0007669"/>
    <property type="project" value="TreeGrafter"/>
</dbReference>
<dbReference type="GO" id="GO:0016491">
    <property type="term" value="F:oxidoreductase activity"/>
    <property type="evidence" value="ECO:0007669"/>
    <property type="project" value="UniProtKB-KW"/>
</dbReference>
<sequence length="460" mass="49048">MTLDALLSALGPQVVQPGHAADRSYLTDWALREAVAPLAVLRPSSTREVAQALEICLAHEVPVVPQGGRTGMVGGAAPLADGVVICLDRMDATPEIDVAARTARVQAGVTLSALQRAAQAQGLMFPVDLGARNACQIGGMISTNVRGMRAFRDGAMRENVLGIEAVLPDGLVLNAMNGTFKNNMGYDLKQLFIGAEGTLGVVTGAVLQLRPVSPARVTALLRVRDLTDAQSVLEVLQSRLRGLSICEVMWPDYYHFACGFRGFDPLPVNGCADGLTLLIEAEGVEETPMRVALQAALELLFDKEWITDGAISQTSRQTEEFWALREAHEGIPQAFASVASFNVSLPVEGGDAAISGLIAALGEAFPPLRCLWFGHLGDMKLQLGVVNVSGSPIGAEDVIRIKDIVLSGVQEAGGSLVVEQGGETVDYVPRRIRSEAEHALNRSLRRVFDPKGIMNPGRLF</sequence>
<evidence type="ECO:0000313" key="8">
    <source>
        <dbReference type="Proteomes" id="UP000611500"/>
    </source>
</evidence>
<protein>
    <submittedName>
        <fullName evidence="7">Oxidoreductase</fullName>
    </submittedName>
</protein>
<dbReference type="Gene3D" id="3.30.465.10">
    <property type="match status" value="1"/>
</dbReference>
<dbReference type="Gene3D" id="1.10.45.10">
    <property type="entry name" value="Vanillyl-alcohol Oxidase, Chain A, domain 4"/>
    <property type="match status" value="1"/>
</dbReference>
<evidence type="ECO:0000256" key="1">
    <source>
        <dbReference type="ARBA" id="ARBA00001974"/>
    </source>
</evidence>
<proteinExistence type="inferred from homology"/>
<dbReference type="InterPro" id="IPR016164">
    <property type="entry name" value="FAD-linked_Oxase-like_C"/>
</dbReference>
<dbReference type="PANTHER" id="PTHR43716">
    <property type="entry name" value="D-2-HYDROXYGLUTARATE DEHYDROGENASE, MITOCHONDRIAL"/>
    <property type="match status" value="1"/>
</dbReference>
<evidence type="ECO:0000256" key="3">
    <source>
        <dbReference type="ARBA" id="ARBA00022630"/>
    </source>
</evidence>
<reference evidence="7" key="2">
    <citation type="submission" date="2020-09" db="EMBL/GenBank/DDBJ databases">
        <authorList>
            <person name="Sun Q."/>
            <person name="Zhou Y."/>
        </authorList>
    </citation>
    <scope>NUCLEOTIDE SEQUENCE</scope>
    <source>
        <strain evidence="7">CGMCC 1.7081</strain>
    </source>
</reference>
<dbReference type="AlphaFoldDB" id="A0A8J3H9U8"/>
<comment type="cofactor">
    <cofactor evidence="1">
        <name>FAD</name>
        <dbReference type="ChEBI" id="CHEBI:57692"/>
    </cofactor>
</comment>
<dbReference type="InterPro" id="IPR016171">
    <property type="entry name" value="Vanillyl_alc_oxidase_C-sub2"/>
</dbReference>
<keyword evidence="3" id="KW-0285">Flavoprotein</keyword>
<dbReference type="Pfam" id="PF01565">
    <property type="entry name" value="FAD_binding_4"/>
    <property type="match status" value="1"/>
</dbReference>
<evidence type="ECO:0000256" key="2">
    <source>
        <dbReference type="ARBA" id="ARBA00008000"/>
    </source>
</evidence>
<dbReference type="Gene3D" id="3.30.70.2190">
    <property type="match status" value="1"/>
</dbReference>
<dbReference type="InterPro" id="IPR016166">
    <property type="entry name" value="FAD-bd_PCMH"/>
</dbReference>
<dbReference type="SUPFAM" id="SSF55103">
    <property type="entry name" value="FAD-linked oxidases, C-terminal domain"/>
    <property type="match status" value="1"/>
</dbReference>
<dbReference type="InterPro" id="IPR016169">
    <property type="entry name" value="FAD-bd_PCMH_sub2"/>
</dbReference>
<dbReference type="PANTHER" id="PTHR43716:SF1">
    <property type="entry name" value="D-2-HYDROXYGLUTARATE DEHYDROGENASE, MITOCHONDRIAL"/>
    <property type="match status" value="1"/>
</dbReference>
<dbReference type="Pfam" id="PF02913">
    <property type="entry name" value="FAD-oxidase_C"/>
    <property type="match status" value="1"/>
</dbReference>
<evidence type="ECO:0000256" key="4">
    <source>
        <dbReference type="ARBA" id="ARBA00022827"/>
    </source>
</evidence>
<dbReference type="Gene3D" id="3.30.43.10">
    <property type="entry name" value="Uridine Diphospho-n-acetylenolpyruvylglucosamine Reductase, domain 2"/>
    <property type="match status" value="1"/>
</dbReference>
<dbReference type="InterPro" id="IPR051264">
    <property type="entry name" value="FAD-oxidored/transferase_4"/>
</dbReference>
<keyword evidence="8" id="KW-1185">Reference proteome</keyword>
<dbReference type="EMBL" id="BNAP01000042">
    <property type="protein sequence ID" value="GHH04366.1"/>
    <property type="molecule type" value="Genomic_DNA"/>
</dbReference>
<comment type="caution">
    <text evidence="7">The sequence shown here is derived from an EMBL/GenBank/DDBJ whole genome shotgun (WGS) entry which is preliminary data.</text>
</comment>
<organism evidence="7 8">
    <name type="scientific">Pseudodonghicola xiamenensis</name>
    <dbReference type="NCBI Taxonomy" id="337702"/>
    <lineage>
        <taxon>Bacteria</taxon>
        <taxon>Pseudomonadati</taxon>
        <taxon>Pseudomonadota</taxon>
        <taxon>Alphaproteobacteria</taxon>
        <taxon>Rhodobacterales</taxon>
        <taxon>Paracoccaceae</taxon>
        <taxon>Pseudodonghicola</taxon>
    </lineage>
</organism>
<dbReference type="RefSeq" id="WP_028095386.1">
    <property type="nucleotide sequence ID" value="NZ_BNAP01000042.1"/>
</dbReference>
<evidence type="ECO:0000256" key="5">
    <source>
        <dbReference type="ARBA" id="ARBA00023002"/>
    </source>
</evidence>
<evidence type="ECO:0000259" key="6">
    <source>
        <dbReference type="PROSITE" id="PS51387"/>
    </source>
</evidence>
<dbReference type="GO" id="GO:0071949">
    <property type="term" value="F:FAD binding"/>
    <property type="evidence" value="ECO:0007669"/>
    <property type="project" value="InterPro"/>
</dbReference>
<keyword evidence="5" id="KW-0560">Oxidoreductase</keyword>
<dbReference type="PROSITE" id="PS51387">
    <property type="entry name" value="FAD_PCMH"/>
    <property type="match status" value="1"/>
</dbReference>
<dbReference type="InterPro" id="IPR006094">
    <property type="entry name" value="Oxid_FAD_bind_N"/>
</dbReference>
<dbReference type="InterPro" id="IPR016167">
    <property type="entry name" value="FAD-bd_PCMH_sub1"/>
</dbReference>
<dbReference type="Proteomes" id="UP000611500">
    <property type="component" value="Unassembled WGS sequence"/>
</dbReference>
<gene>
    <name evidence="7" type="ORF">GCM10010961_42700</name>
</gene>
<evidence type="ECO:0000313" key="7">
    <source>
        <dbReference type="EMBL" id="GHH04366.1"/>
    </source>
</evidence>
<reference evidence="7" key="1">
    <citation type="journal article" date="2014" name="Int. J. Syst. Evol. Microbiol.">
        <title>Complete genome sequence of Corynebacterium casei LMG S-19264T (=DSM 44701T), isolated from a smear-ripened cheese.</title>
        <authorList>
            <consortium name="US DOE Joint Genome Institute (JGI-PGF)"/>
            <person name="Walter F."/>
            <person name="Albersmeier A."/>
            <person name="Kalinowski J."/>
            <person name="Ruckert C."/>
        </authorList>
    </citation>
    <scope>NUCLEOTIDE SEQUENCE</scope>
    <source>
        <strain evidence="7">CGMCC 1.7081</strain>
    </source>
</reference>
<dbReference type="InterPro" id="IPR004113">
    <property type="entry name" value="FAD-bd_oxidored_4_C"/>
</dbReference>
<dbReference type="InterPro" id="IPR036318">
    <property type="entry name" value="FAD-bd_PCMH-like_sf"/>
</dbReference>
<dbReference type="SUPFAM" id="SSF56176">
    <property type="entry name" value="FAD-binding/transporter-associated domain-like"/>
    <property type="match status" value="1"/>
</dbReference>
<name>A0A8J3H9U8_9RHOB</name>
<comment type="similarity">
    <text evidence="2">Belongs to the FAD-binding oxidoreductase/transferase type 4 family.</text>
</comment>
<accession>A0A8J3H9U8</accession>